<organism evidence="1 2">
    <name type="scientific">Kitasatospora herbaricolor</name>
    <dbReference type="NCBI Taxonomy" id="68217"/>
    <lineage>
        <taxon>Bacteria</taxon>
        <taxon>Bacillati</taxon>
        <taxon>Actinomycetota</taxon>
        <taxon>Actinomycetes</taxon>
        <taxon>Kitasatosporales</taxon>
        <taxon>Streptomycetaceae</taxon>
        <taxon>Kitasatospora</taxon>
    </lineage>
</organism>
<name>A0ABZ1WLV3_9ACTN</name>
<geneLocation type="plasmid" evidence="1 2">
    <name>unnamed1</name>
</geneLocation>
<evidence type="ECO:0000313" key="2">
    <source>
        <dbReference type="Proteomes" id="UP001432014"/>
    </source>
</evidence>
<protein>
    <recommendedName>
        <fullName evidence="3">Helix-turn-helix DNA binding domain protein</fullName>
    </recommendedName>
</protein>
<evidence type="ECO:0008006" key="3">
    <source>
        <dbReference type="Google" id="ProtNLM"/>
    </source>
</evidence>
<gene>
    <name evidence="1" type="ORF">OG469_41350</name>
</gene>
<evidence type="ECO:0000313" key="1">
    <source>
        <dbReference type="EMBL" id="WUS61930.1"/>
    </source>
</evidence>
<dbReference type="Proteomes" id="UP001432014">
    <property type="component" value="Plasmid unnamed1"/>
</dbReference>
<sequence length="90" mass="10014">MPNQRIRLDQASKFDDQTFRAELAAYIDALVAAEPSLGADYRVILASRLRDAAELLLRDEIAAATREGMTWAKVGEHLGTSAQAAQRRYH</sequence>
<reference evidence="1 2" key="1">
    <citation type="submission" date="2022-10" db="EMBL/GenBank/DDBJ databases">
        <title>The complete genomes of actinobacterial strains from the NBC collection.</title>
        <authorList>
            <person name="Joergensen T.S."/>
            <person name="Alvarez Arevalo M."/>
            <person name="Sterndorff E.B."/>
            <person name="Faurdal D."/>
            <person name="Vuksanovic O."/>
            <person name="Mourched A.-S."/>
            <person name="Charusanti P."/>
            <person name="Shaw S."/>
            <person name="Blin K."/>
            <person name="Weber T."/>
        </authorList>
    </citation>
    <scope>NUCLEOTIDE SEQUENCE [LARGE SCALE GENOMIC DNA]</scope>
    <source>
        <strain evidence="1 2">NBC_01247</strain>
        <plasmid evidence="1 2">unnamed1</plasmid>
    </source>
</reference>
<keyword evidence="1" id="KW-0614">Plasmid</keyword>
<keyword evidence="2" id="KW-1185">Reference proteome</keyword>
<accession>A0ABZ1WLV3</accession>
<proteinExistence type="predicted"/>
<dbReference type="EMBL" id="CP108483">
    <property type="protein sequence ID" value="WUS61930.1"/>
    <property type="molecule type" value="Genomic_DNA"/>
</dbReference>
<dbReference type="RefSeq" id="WP_329501457.1">
    <property type="nucleotide sequence ID" value="NZ_CP108461.1"/>
</dbReference>